<sequence length="320" mass="35881">MLDAETGSNHSESTEDDFARNHLTLLVRGDFYRHIPFAAAAGDGYTCKLVAMTQDSRVTNPDDYDETGKLGSEAAVYLAERLLLSYQNGDSECEAQREYVNWLASDSPQLQFAMFRSSRGGQNQDVDEESPQLIQGPCEWSTVTRRLGEELRSWTHHTEDVEVHLRFEQDWAPKARDSLIADVSDNDLDERFGRWRPFESCWDVSQAPDAVLTISMVGYDEEPRLSEWAESRLKAATEHLNGMMNQFRSSGPSPAQAFAQRVADIAYADGPPSPGQVPSRHPDLITQTQETLARVAFAHAEGRHGSESEIYRDAVIPSPR</sequence>
<reference evidence="1 2" key="1">
    <citation type="submission" date="2018-11" db="EMBL/GenBank/DDBJ databases">
        <title>Genome sequence of Saitozyma podzolica DSM 27192.</title>
        <authorList>
            <person name="Aliyu H."/>
            <person name="Gorte O."/>
            <person name="Ochsenreither K."/>
        </authorList>
    </citation>
    <scope>NUCLEOTIDE SEQUENCE [LARGE SCALE GENOMIC DNA]</scope>
    <source>
        <strain evidence="1 2">DSM 27192</strain>
    </source>
</reference>
<name>A0A427XL20_9TREE</name>
<dbReference type="OrthoDB" id="10294810at2759"/>
<accession>A0A427XL20</accession>
<dbReference type="Proteomes" id="UP000279259">
    <property type="component" value="Unassembled WGS sequence"/>
</dbReference>
<dbReference type="EMBL" id="RSCD01000042">
    <property type="protein sequence ID" value="RSH79560.1"/>
    <property type="molecule type" value="Genomic_DNA"/>
</dbReference>
<proteinExistence type="predicted"/>
<organism evidence="1 2">
    <name type="scientific">Saitozyma podzolica</name>
    <dbReference type="NCBI Taxonomy" id="1890683"/>
    <lineage>
        <taxon>Eukaryota</taxon>
        <taxon>Fungi</taxon>
        <taxon>Dikarya</taxon>
        <taxon>Basidiomycota</taxon>
        <taxon>Agaricomycotina</taxon>
        <taxon>Tremellomycetes</taxon>
        <taxon>Tremellales</taxon>
        <taxon>Trimorphomycetaceae</taxon>
        <taxon>Saitozyma</taxon>
    </lineage>
</organism>
<evidence type="ECO:0000313" key="2">
    <source>
        <dbReference type="Proteomes" id="UP000279259"/>
    </source>
</evidence>
<evidence type="ECO:0000313" key="1">
    <source>
        <dbReference type="EMBL" id="RSH79560.1"/>
    </source>
</evidence>
<gene>
    <name evidence="1" type="ORF">EHS25_007962</name>
</gene>
<dbReference type="AlphaFoldDB" id="A0A427XL20"/>
<keyword evidence="2" id="KW-1185">Reference proteome</keyword>
<protein>
    <submittedName>
        <fullName evidence="1">Uncharacterized protein</fullName>
    </submittedName>
</protein>
<comment type="caution">
    <text evidence="1">The sequence shown here is derived from an EMBL/GenBank/DDBJ whole genome shotgun (WGS) entry which is preliminary data.</text>
</comment>